<evidence type="ECO:0000313" key="1">
    <source>
        <dbReference type="EMBL" id="OEJ72816.1"/>
    </source>
</evidence>
<comment type="caution">
    <text evidence="1">The sequence shown here is derived from an EMBL/GenBank/DDBJ whole genome shotgun (WGS) entry which is preliminary data.</text>
</comment>
<dbReference type="Pfam" id="PF24276">
    <property type="entry name" value="DUF7469"/>
    <property type="match status" value="1"/>
</dbReference>
<reference evidence="1" key="1">
    <citation type="submission" date="2016-09" db="EMBL/GenBank/DDBJ databases">
        <title>Draft genome of thermotolerant cyanobacterium Desertifilum sp. strain IPPAS B-1220.</title>
        <authorList>
            <person name="Sinetova M.A."/>
            <person name="Bolakhan K."/>
            <person name="Zayadan B.K."/>
            <person name="Mironov K.S."/>
            <person name="Ustinova V."/>
            <person name="Kupriyanova E.V."/>
            <person name="Sidorov R.A."/>
            <person name="Skrypnik A.N."/>
            <person name="Gogoleva N.E."/>
            <person name="Gogolev Y.V."/>
            <person name="Los D.A."/>
        </authorList>
    </citation>
    <scope>NUCLEOTIDE SEQUENCE [LARGE SCALE GENOMIC DNA]</scope>
    <source>
        <strain evidence="1">IPPAS B-1220</strain>
    </source>
</reference>
<accession>A0A1E5QDT3</accession>
<dbReference type="InterPro" id="IPR055892">
    <property type="entry name" value="DUF7469"/>
</dbReference>
<dbReference type="NCBIfam" id="NF045621">
    <property type="entry name" value="Npun_F0813_fam"/>
    <property type="match status" value="1"/>
</dbReference>
<name>A0A1E5QDT3_9CYAN</name>
<protein>
    <submittedName>
        <fullName evidence="1">Uncharacterized protein</fullName>
    </submittedName>
</protein>
<dbReference type="RefSeq" id="WP_069969532.1">
    <property type="nucleotide sequence ID" value="NZ_CM124774.1"/>
</dbReference>
<dbReference type="OrthoDB" id="581893at2"/>
<gene>
    <name evidence="1" type="ORF">BH720_22860</name>
</gene>
<proteinExistence type="predicted"/>
<dbReference type="AlphaFoldDB" id="A0A1E5QDT3"/>
<dbReference type="EMBL" id="MJGC01000110">
    <property type="protein sequence ID" value="OEJ72816.1"/>
    <property type="molecule type" value="Genomic_DNA"/>
</dbReference>
<sequence>MFILKRQDVEISSVQHPKRDQQIPILNYQGQTFRLINVFSAAQADEAKAYWRDLTDNRGKACVLLEEPDRYSVWGKVRLDQLANDEAGTTEAKPALYTQACLLLLQAVYIDIEDLLGNRQASAFEKDLAGALAQWSFPQAGSAKAIKDMLTLDPLDGLPIQPWQEHHLINFLQELHRLGKDYFGNDSFTARAIEVLDDLSDGDRVEFTAWINKSPLGQLWNAG</sequence>
<dbReference type="InterPro" id="IPR054638">
    <property type="entry name" value="Npun_F0813-like"/>
</dbReference>
<organism evidence="1">
    <name type="scientific">Desertifilum tharense IPPAS B-1220</name>
    <dbReference type="NCBI Taxonomy" id="1781255"/>
    <lineage>
        <taxon>Bacteria</taxon>
        <taxon>Bacillati</taxon>
        <taxon>Cyanobacteriota</taxon>
        <taxon>Cyanophyceae</taxon>
        <taxon>Desertifilales</taxon>
        <taxon>Desertifilaceae</taxon>
        <taxon>Desertifilum</taxon>
    </lineage>
</organism>